<accession>A0A2A2G8C7</accession>
<keyword evidence="3" id="KW-1185">Reference proteome</keyword>
<organism evidence="2 3">
    <name type="scientific">Fodinibius salipaludis</name>
    <dbReference type="NCBI Taxonomy" id="2032627"/>
    <lineage>
        <taxon>Bacteria</taxon>
        <taxon>Pseudomonadati</taxon>
        <taxon>Balneolota</taxon>
        <taxon>Balneolia</taxon>
        <taxon>Balneolales</taxon>
        <taxon>Balneolaceae</taxon>
        <taxon>Fodinibius</taxon>
    </lineage>
</organism>
<feature type="region of interest" description="Disordered" evidence="1">
    <location>
        <begin position="210"/>
        <end position="299"/>
    </location>
</feature>
<dbReference type="Proteomes" id="UP000218831">
    <property type="component" value="Unassembled WGS sequence"/>
</dbReference>
<dbReference type="EMBL" id="NSKE01000010">
    <property type="protein sequence ID" value="PAU93099.1"/>
    <property type="molecule type" value="Genomic_DNA"/>
</dbReference>
<name>A0A2A2G8C7_9BACT</name>
<gene>
    <name evidence="2" type="ORF">CK503_13090</name>
</gene>
<evidence type="ECO:0000313" key="2">
    <source>
        <dbReference type="EMBL" id="PAU93099.1"/>
    </source>
</evidence>
<dbReference type="PROSITE" id="PS51257">
    <property type="entry name" value="PROKAR_LIPOPROTEIN"/>
    <property type="match status" value="1"/>
</dbReference>
<feature type="compositionally biased region" description="Basic and acidic residues" evidence="1">
    <location>
        <begin position="258"/>
        <end position="277"/>
    </location>
</feature>
<comment type="caution">
    <text evidence="2">The sequence shown here is derived from an EMBL/GenBank/DDBJ whole genome shotgun (WGS) entry which is preliminary data.</text>
</comment>
<evidence type="ECO:0000313" key="3">
    <source>
        <dbReference type="Proteomes" id="UP000218831"/>
    </source>
</evidence>
<feature type="compositionally biased region" description="Low complexity" evidence="1">
    <location>
        <begin position="241"/>
        <end position="257"/>
    </location>
</feature>
<protein>
    <submittedName>
        <fullName evidence="2">Uncharacterized protein</fullName>
    </submittedName>
</protein>
<feature type="compositionally biased region" description="Polar residues" evidence="1">
    <location>
        <begin position="218"/>
        <end position="231"/>
    </location>
</feature>
<dbReference type="AlphaFoldDB" id="A0A2A2G8C7"/>
<feature type="region of interest" description="Disordered" evidence="1">
    <location>
        <begin position="355"/>
        <end position="433"/>
    </location>
</feature>
<feature type="region of interest" description="Disordered" evidence="1">
    <location>
        <begin position="47"/>
        <end position="74"/>
    </location>
</feature>
<sequence length="433" mass="50201">MEIAMKLFKALIITLMSLLLTGCYTQLQYSETMKKVTDKKKASDTSTYAWSGEEEDESSQDQTNGDVTEAEHQQAEAKEYIPVYYKDYEYATKYGNVYNFYGDDWYGYNTYPHLRYSSFYSWHPFSYDRWAYHSFYGRWYDRPHYGLSISLRWGWPSYHYGYYDPFYSPYYDYYWHRYYSGYAYGYGNFYGKSGYGQGYYPDKKVREDSNVRYGPRSIGTNRVESSGNRSRAVSGDRSAAVTNRKSSTVRTRSVGTTRTRDTSDRSTVKRTKSRDDSSSSSRSRTRGQGQINNSRVDRYDYRRGDELPLVIDEKQLEQIRARNSNNRNSIINRSQSNSNRERTTFFNRMKNFFEQGTSSFSNGNNGRTLRTRSSYPSTNRSAINRSSSSNNRSSVTRSKSSSSNSRSRGSSSSSSRSRSDNGSSSSSDRSRGN</sequence>
<proteinExistence type="predicted"/>
<feature type="compositionally biased region" description="Low complexity" evidence="1">
    <location>
        <begin position="377"/>
        <end position="427"/>
    </location>
</feature>
<feature type="compositionally biased region" description="Polar residues" evidence="1">
    <location>
        <begin position="355"/>
        <end position="376"/>
    </location>
</feature>
<reference evidence="2 3" key="1">
    <citation type="submission" date="2017-08" db="EMBL/GenBank/DDBJ databases">
        <title>Aliifodinibius alkalisoli sp. nov., isolated from saline alkaline soil.</title>
        <authorList>
            <person name="Liu D."/>
            <person name="Zhang G."/>
        </authorList>
    </citation>
    <scope>NUCLEOTIDE SEQUENCE [LARGE SCALE GENOMIC DNA]</scope>
    <source>
        <strain evidence="2 3">WN023</strain>
    </source>
</reference>
<evidence type="ECO:0000256" key="1">
    <source>
        <dbReference type="SAM" id="MobiDB-lite"/>
    </source>
</evidence>